<dbReference type="GO" id="GO:0004843">
    <property type="term" value="F:cysteine-type deubiquitinase activity"/>
    <property type="evidence" value="ECO:0007669"/>
    <property type="project" value="UniProtKB-EC"/>
</dbReference>
<evidence type="ECO:0000256" key="5">
    <source>
        <dbReference type="ARBA" id="ARBA00022670"/>
    </source>
</evidence>
<gene>
    <name evidence="12" type="ORF">LSH36_181g00016</name>
</gene>
<dbReference type="AlphaFoldDB" id="A0AAD9N728"/>
<keyword evidence="13" id="KW-1185">Reference proteome</keyword>
<comment type="similarity">
    <text evidence="3">Belongs to the peptidase C19 family.</text>
</comment>
<dbReference type="Pfam" id="PF00443">
    <property type="entry name" value="UCH"/>
    <property type="match status" value="1"/>
</dbReference>
<dbReference type="Gene3D" id="3.10.20.90">
    <property type="entry name" value="Phosphatidylinositol 3-kinase Catalytic Subunit, Chain A, domain 1"/>
    <property type="match status" value="1"/>
</dbReference>
<dbReference type="EC" id="3.4.19.12" evidence="4"/>
<dbReference type="PROSITE" id="PS50235">
    <property type="entry name" value="USP_3"/>
    <property type="match status" value="1"/>
</dbReference>
<dbReference type="InterPro" id="IPR001394">
    <property type="entry name" value="Peptidase_C19_UCH"/>
</dbReference>
<evidence type="ECO:0000313" key="12">
    <source>
        <dbReference type="EMBL" id="KAK2157913.1"/>
    </source>
</evidence>
<dbReference type="SUPFAM" id="SSF54001">
    <property type="entry name" value="Cysteine proteinases"/>
    <property type="match status" value="1"/>
</dbReference>
<evidence type="ECO:0000256" key="7">
    <source>
        <dbReference type="ARBA" id="ARBA00022801"/>
    </source>
</evidence>
<evidence type="ECO:0000256" key="6">
    <source>
        <dbReference type="ARBA" id="ARBA00022786"/>
    </source>
</evidence>
<evidence type="ECO:0000256" key="3">
    <source>
        <dbReference type="ARBA" id="ARBA00009085"/>
    </source>
</evidence>
<dbReference type="PANTHER" id="PTHR24006:SF722">
    <property type="entry name" value="UBIQUITIN CARBOXYL-TERMINAL HYDROLASE 48"/>
    <property type="match status" value="1"/>
</dbReference>
<dbReference type="InterPro" id="IPR028889">
    <property type="entry name" value="USP"/>
</dbReference>
<reference evidence="12" key="1">
    <citation type="journal article" date="2023" name="Mol. Biol. Evol.">
        <title>Third-Generation Sequencing Reveals the Adaptive Role of the Epigenome in Three Deep-Sea Polychaetes.</title>
        <authorList>
            <person name="Perez M."/>
            <person name="Aroh O."/>
            <person name="Sun Y."/>
            <person name="Lan Y."/>
            <person name="Juniper S.K."/>
            <person name="Young C.R."/>
            <person name="Angers B."/>
            <person name="Qian P.Y."/>
        </authorList>
    </citation>
    <scope>NUCLEOTIDE SEQUENCE</scope>
    <source>
        <strain evidence="12">P08H-3</strain>
    </source>
</reference>
<keyword evidence="9" id="KW-0539">Nucleus</keyword>
<dbReference type="GO" id="GO:0016579">
    <property type="term" value="P:protein deubiquitination"/>
    <property type="evidence" value="ECO:0007669"/>
    <property type="project" value="InterPro"/>
</dbReference>
<evidence type="ECO:0000259" key="10">
    <source>
        <dbReference type="PROSITE" id="PS50053"/>
    </source>
</evidence>
<comment type="caution">
    <text evidence="12">The sequence shown here is derived from an EMBL/GenBank/DDBJ whole genome shotgun (WGS) entry which is preliminary data.</text>
</comment>
<comment type="catalytic activity">
    <reaction evidence="1">
        <text>Thiol-dependent hydrolysis of ester, thioester, amide, peptide and isopeptide bonds formed by the C-terminal Gly of ubiquitin (a 76-residue protein attached to proteins as an intracellular targeting signal).</text>
        <dbReference type="EC" id="3.4.19.12"/>
    </reaction>
</comment>
<dbReference type="PROSITE" id="PS00973">
    <property type="entry name" value="USP_2"/>
    <property type="match status" value="1"/>
</dbReference>
<evidence type="ECO:0000256" key="8">
    <source>
        <dbReference type="ARBA" id="ARBA00022807"/>
    </source>
</evidence>
<keyword evidence="8" id="KW-0788">Thiol protease</keyword>
<dbReference type="GO" id="GO:0005634">
    <property type="term" value="C:nucleus"/>
    <property type="evidence" value="ECO:0007669"/>
    <property type="project" value="UniProtKB-SubCell"/>
</dbReference>
<evidence type="ECO:0000256" key="4">
    <source>
        <dbReference type="ARBA" id="ARBA00012759"/>
    </source>
</evidence>
<dbReference type="SMART" id="SM00213">
    <property type="entry name" value="UBQ"/>
    <property type="match status" value="1"/>
</dbReference>
<protein>
    <recommendedName>
        <fullName evidence="4">ubiquitinyl hydrolase 1</fullName>
        <ecNumber evidence="4">3.4.19.12</ecNumber>
    </recommendedName>
</protein>
<dbReference type="Proteomes" id="UP001208570">
    <property type="component" value="Unassembled WGS sequence"/>
</dbReference>
<dbReference type="InterPro" id="IPR033841">
    <property type="entry name" value="Pep_USP48"/>
</dbReference>
<dbReference type="InterPro" id="IPR018200">
    <property type="entry name" value="USP_CS"/>
</dbReference>
<organism evidence="12 13">
    <name type="scientific">Paralvinella palmiformis</name>
    <dbReference type="NCBI Taxonomy" id="53620"/>
    <lineage>
        <taxon>Eukaryota</taxon>
        <taxon>Metazoa</taxon>
        <taxon>Spiralia</taxon>
        <taxon>Lophotrochozoa</taxon>
        <taxon>Annelida</taxon>
        <taxon>Polychaeta</taxon>
        <taxon>Sedentaria</taxon>
        <taxon>Canalipalpata</taxon>
        <taxon>Terebellida</taxon>
        <taxon>Terebelliformia</taxon>
        <taxon>Alvinellidae</taxon>
        <taxon>Paralvinella</taxon>
    </lineage>
</organism>
<feature type="domain" description="Ubiquitin-like" evidence="10">
    <location>
        <begin position="805"/>
        <end position="861"/>
    </location>
</feature>
<dbReference type="GO" id="GO:0006508">
    <property type="term" value="P:proteolysis"/>
    <property type="evidence" value="ECO:0007669"/>
    <property type="project" value="UniProtKB-KW"/>
</dbReference>
<dbReference type="InterPro" id="IPR000626">
    <property type="entry name" value="Ubiquitin-like_dom"/>
</dbReference>
<dbReference type="GO" id="GO:0005829">
    <property type="term" value="C:cytosol"/>
    <property type="evidence" value="ECO:0007669"/>
    <property type="project" value="TreeGrafter"/>
</dbReference>
<dbReference type="InterPro" id="IPR044743">
    <property type="entry name" value="Ubl_USP48"/>
</dbReference>
<dbReference type="PROSITE" id="PS50053">
    <property type="entry name" value="UBIQUITIN_2"/>
    <property type="match status" value="1"/>
</dbReference>
<keyword evidence="6" id="KW-0833">Ubl conjugation pathway</keyword>
<feature type="domain" description="USP" evidence="11">
    <location>
        <begin position="1"/>
        <end position="243"/>
    </location>
</feature>
<dbReference type="CDD" id="cd01795">
    <property type="entry name" value="Ubl_USP48"/>
    <property type="match status" value="1"/>
</dbReference>
<accession>A0AAD9N728</accession>
<evidence type="ECO:0000256" key="9">
    <source>
        <dbReference type="ARBA" id="ARBA00023242"/>
    </source>
</evidence>
<keyword evidence="5" id="KW-0645">Protease</keyword>
<proteinExistence type="inferred from homology"/>
<evidence type="ECO:0000259" key="11">
    <source>
        <dbReference type="PROSITE" id="PS50235"/>
    </source>
</evidence>
<dbReference type="InterPro" id="IPR029071">
    <property type="entry name" value="Ubiquitin-like_domsf"/>
</dbReference>
<sequence length="891" mass="102169">MDDAQEFSKLFMSLLEDTLQQQQDLDIRHLVQRQFTGVYSYVTICSACGSGSEHSATFYELDLNIKGHRHLSECIDEFIKEEELEGDNQYMCAACNCKQNAVRRIQLQSLPPVLNVQLLRFVFDRTTGVKKKLNTYIQFPEVLDMSQYLGEKMGTTVYDLYAVLIHRGPSAYSGHYIAHIRDQKSDVWYKFNDEQIEKMGSKNLTLCKEDEQELFSKTDEKKPKTPKGAHCSRNAYMLVYCLRRKDDEVLPDVPQFDMLPQRLQKCLEIDNQRFEEWTKAMENIRDENVAKGHARQADVKDIYSVLPPSTEDDLEWIPTKWLRDWLGGDGRGAIPEVDTTPLLCPHGCMDPDKVTMAKCVSPKAGDIIYAKFKGKQRLIGRASLCRDCVTEKCRSVRRRTHINEDSKLIGQLLKGQTSPISDNCGYWVGKLSLRSWKKLALQKMDEKQRTLENSSPSFEVATTSYNTPIESCSSSAGDNINVRSALSELNDKGSTDSEDETELQFNEDLLCEEHGNLSIDENCRRLVPDDIWNRLKLYFPYAAEFPSESEPCYKCKAERDREQQIKASLKLIAAEQRSLLSNLYYGKNRPVWDADTNMLWLVTTGFLDDWRKFIRDPVHYKLPSVFNKSMLCQHGGLLFQPEFIMTDATGGYFRLEYLQSSEWQQLTSYVTFDVEVIVTRVVEDDGQVTFIVQPDVCKDCAEQRQLSEVKMKLTYTKAPIYVRKLSPDDVTACLDPMTEPINCVTDYESPSKTSPDSTQDVQQDQKCKAVKRKMSSKSETLDKVAKFESGKRRSSRHRKIRGEKELTVSSTMTLRDLKLEIMKLFSVAPFDQHLLLQGKELKGDMETLASFKIFPETTLYLKADDNVEDPTFLEEVKGTEEGFKGTSLMGR</sequence>
<evidence type="ECO:0000256" key="1">
    <source>
        <dbReference type="ARBA" id="ARBA00000707"/>
    </source>
</evidence>
<comment type="subcellular location">
    <subcellularLocation>
        <location evidence="2">Nucleus</location>
    </subcellularLocation>
</comment>
<dbReference type="InterPro" id="IPR050164">
    <property type="entry name" value="Peptidase_C19"/>
</dbReference>
<dbReference type="EMBL" id="JAODUP010000181">
    <property type="protein sequence ID" value="KAK2157913.1"/>
    <property type="molecule type" value="Genomic_DNA"/>
</dbReference>
<dbReference type="PANTHER" id="PTHR24006">
    <property type="entry name" value="UBIQUITIN CARBOXYL-TERMINAL HYDROLASE"/>
    <property type="match status" value="1"/>
</dbReference>
<evidence type="ECO:0000256" key="2">
    <source>
        <dbReference type="ARBA" id="ARBA00004123"/>
    </source>
</evidence>
<dbReference type="SUPFAM" id="SSF54236">
    <property type="entry name" value="Ubiquitin-like"/>
    <property type="match status" value="1"/>
</dbReference>
<dbReference type="GO" id="GO:0004197">
    <property type="term" value="F:cysteine-type endopeptidase activity"/>
    <property type="evidence" value="ECO:0007669"/>
    <property type="project" value="InterPro"/>
</dbReference>
<dbReference type="Gene3D" id="3.90.70.10">
    <property type="entry name" value="Cysteine proteinases"/>
    <property type="match status" value="1"/>
</dbReference>
<keyword evidence="7" id="KW-0378">Hydrolase</keyword>
<name>A0AAD9N728_9ANNE</name>
<dbReference type="CDD" id="cd02668">
    <property type="entry name" value="Peptidase_C19L"/>
    <property type="match status" value="1"/>
</dbReference>
<evidence type="ECO:0000313" key="13">
    <source>
        <dbReference type="Proteomes" id="UP001208570"/>
    </source>
</evidence>
<dbReference type="InterPro" id="IPR038765">
    <property type="entry name" value="Papain-like_cys_pep_sf"/>
</dbReference>